<dbReference type="InterPro" id="IPR035441">
    <property type="entry name" value="TFIIS/LEDGF_dom_sf"/>
</dbReference>
<dbReference type="PROSITE" id="PS51319">
    <property type="entry name" value="TFIIS_N"/>
    <property type="match status" value="1"/>
</dbReference>
<reference evidence="8" key="1">
    <citation type="submission" date="2025-08" db="UniProtKB">
        <authorList>
            <consortium name="Ensembl"/>
        </authorList>
    </citation>
    <scope>IDENTIFICATION</scope>
</reference>
<feature type="compositionally biased region" description="Basic and acidic residues" evidence="5">
    <location>
        <begin position="305"/>
        <end position="333"/>
    </location>
</feature>
<dbReference type="PANTHER" id="PTHR15141">
    <property type="entry name" value="TRANSCRIPTION ELONGATION FACTOR B POLYPEPTIDE 3"/>
    <property type="match status" value="1"/>
</dbReference>
<dbReference type="InterPro" id="IPR051870">
    <property type="entry name" value="Elongin-A_domain"/>
</dbReference>
<dbReference type="GO" id="GO:0070449">
    <property type="term" value="C:elongin complex"/>
    <property type="evidence" value="ECO:0007669"/>
    <property type="project" value="InterPro"/>
</dbReference>
<evidence type="ECO:0000259" key="6">
    <source>
        <dbReference type="PROSITE" id="PS50181"/>
    </source>
</evidence>
<dbReference type="InterPro" id="IPR017923">
    <property type="entry name" value="TFIIS_N"/>
</dbReference>
<reference evidence="8" key="2">
    <citation type="submission" date="2025-09" db="UniProtKB">
        <authorList>
            <consortium name="Ensembl"/>
        </authorList>
    </citation>
    <scope>IDENTIFICATION</scope>
</reference>
<feature type="compositionally biased region" description="Polar residues" evidence="5">
    <location>
        <begin position="701"/>
        <end position="711"/>
    </location>
</feature>
<dbReference type="AlphaFoldDB" id="A0A8C8EUL1"/>
<feature type="compositionally biased region" description="Basic and acidic residues" evidence="5">
    <location>
        <begin position="141"/>
        <end position="186"/>
    </location>
</feature>
<dbReference type="Ensembl" id="ENSOTST00005027167.2">
    <property type="protein sequence ID" value="ENSOTSP00005025134.2"/>
    <property type="gene ID" value="ENSOTSG00005011841.2"/>
</dbReference>
<keyword evidence="9" id="KW-1185">Reference proteome</keyword>
<dbReference type="Gene3D" id="6.10.250.3180">
    <property type="match status" value="1"/>
</dbReference>
<evidence type="ECO:0000313" key="8">
    <source>
        <dbReference type="Ensembl" id="ENSOTSP00005025134.2"/>
    </source>
</evidence>
<dbReference type="PROSITE" id="PS50181">
    <property type="entry name" value="FBOX"/>
    <property type="match status" value="1"/>
</dbReference>
<dbReference type="InterPro" id="IPR001810">
    <property type="entry name" value="F-box_dom"/>
</dbReference>
<protein>
    <recommendedName>
        <fullName evidence="2">Elongin-A</fullName>
    </recommendedName>
</protein>
<name>A0A8C8EUL1_ONCTS</name>
<dbReference type="Proteomes" id="UP000694402">
    <property type="component" value="Unassembled WGS sequence"/>
</dbReference>
<dbReference type="PANTHER" id="PTHR15141:SF49">
    <property type="entry name" value="TFIIS N-TERMINAL DOMAIN-CONTAINING PROTEIN"/>
    <property type="match status" value="1"/>
</dbReference>
<feature type="compositionally biased region" description="Basic and acidic residues" evidence="5">
    <location>
        <begin position="340"/>
        <end position="378"/>
    </location>
</feature>
<evidence type="ECO:0000256" key="3">
    <source>
        <dbReference type="ARBA" id="ARBA00023242"/>
    </source>
</evidence>
<feature type="compositionally biased region" description="Basic and acidic residues" evidence="5">
    <location>
        <begin position="106"/>
        <end position="128"/>
    </location>
</feature>
<organism evidence="8 9">
    <name type="scientific">Oncorhynchus tshawytscha</name>
    <name type="common">Chinook salmon</name>
    <name type="synonym">Salmo tshawytscha</name>
    <dbReference type="NCBI Taxonomy" id="74940"/>
    <lineage>
        <taxon>Eukaryota</taxon>
        <taxon>Metazoa</taxon>
        <taxon>Chordata</taxon>
        <taxon>Craniata</taxon>
        <taxon>Vertebrata</taxon>
        <taxon>Euteleostomi</taxon>
        <taxon>Actinopterygii</taxon>
        <taxon>Neopterygii</taxon>
        <taxon>Teleostei</taxon>
        <taxon>Protacanthopterygii</taxon>
        <taxon>Salmoniformes</taxon>
        <taxon>Salmonidae</taxon>
        <taxon>Salmoninae</taxon>
        <taxon>Oncorhynchus</taxon>
    </lineage>
</organism>
<feature type="region of interest" description="Disordered" evidence="5">
    <location>
        <begin position="106"/>
        <end position="384"/>
    </location>
</feature>
<evidence type="ECO:0000256" key="1">
    <source>
        <dbReference type="ARBA" id="ARBA00004123"/>
    </source>
</evidence>
<feature type="domain" description="F-box" evidence="6">
    <location>
        <begin position="536"/>
        <end position="580"/>
    </location>
</feature>
<dbReference type="GO" id="GO:0006368">
    <property type="term" value="P:transcription elongation by RNA polymerase II"/>
    <property type="evidence" value="ECO:0007669"/>
    <property type="project" value="InterPro"/>
</dbReference>
<keyword evidence="3 4" id="KW-0539">Nucleus</keyword>
<feature type="compositionally biased region" description="Basic and acidic residues" evidence="5">
    <location>
        <begin position="203"/>
        <end position="234"/>
    </location>
</feature>
<accession>A0A8C8EUL1</accession>
<evidence type="ECO:0000256" key="4">
    <source>
        <dbReference type="PROSITE-ProRule" id="PRU00649"/>
    </source>
</evidence>
<dbReference type="Gene3D" id="1.20.930.10">
    <property type="entry name" value="Conserved domain common to transcription factors TFIIS, elongin A, CRSP70"/>
    <property type="match status" value="1"/>
</dbReference>
<evidence type="ECO:0000256" key="2">
    <source>
        <dbReference type="ARBA" id="ARBA00021346"/>
    </source>
</evidence>
<evidence type="ECO:0000256" key="5">
    <source>
        <dbReference type="SAM" id="MobiDB-lite"/>
    </source>
</evidence>
<feature type="domain" description="TFIIS N-terminal" evidence="7">
    <location>
        <begin position="1"/>
        <end position="79"/>
    </location>
</feature>
<proteinExistence type="predicted"/>
<dbReference type="SMART" id="SM00509">
    <property type="entry name" value="TFS2N"/>
    <property type="match status" value="1"/>
</dbReference>
<comment type="subcellular location">
    <subcellularLocation>
        <location evidence="1 4">Nucleus</location>
    </subcellularLocation>
</comment>
<evidence type="ECO:0000259" key="7">
    <source>
        <dbReference type="PROSITE" id="PS51319"/>
    </source>
</evidence>
<gene>
    <name evidence="8" type="primary">eloal</name>
</gene>
<sequence length="793" mass="89880">MDALDVSKKVLQLKLQLKETTESKKVLKILKKLRELDITLDILAETGIGKAVNSLRKHGDAGEAVRLLVSHWKKLVPKETLSHTEKDASQSKLLVTAAEIQNRSKEACSKIEDRSQNTSEDERLKTVEDNQDGPTSRGVHLKTDEKNKGTSEKEHLKTDRNEESLETEYKNQGTSKDEHLKTEDKNQGTAEMSHLQEVDEDSSELKNDNFKSEKENKRTWKKDKDEGKKQKGTRECLMVTGKKSNWSRNSEDENVVLPNTTFSSKSSHKKAKSISREESNNSDNGGKCGIRRDSNRKTLPCPKPSSDESSKSKPDRKWTVIDKSNDQDNKKVSDSLGCNGERRKPSERNQVCHEDKKTKQEGKSKTKEKMAIEDKPNGDDVEVPSMSFESFLSYDINTPKRKKKSDSKKTPKKLKTVEKEVKVVKTPSTKTNKQLPAATADFSLPKKAMNGSVMDLLNIPLPTFLPEYDELSNFNYYDRKMEEKSKVLVSEGPVFTGQRLNRKMQVYSGAKSAFLPTMMSLYQQCIRALQNNIDLLYEIGGVPFEILEPVLERCTPDQLFRIEECNPMYVGLTDHLWEKHCQRDFRNAHLEEYESWREMHMRLSEERERKLQRLTKTIVSAHSGKPKGRQVKMAFINSVAKPPRNVRIQQEIHGTARHPRIQQENNGPTGVVLPPHPLDRPSVKAQENRARPCYVEPPRPSTTVSGTSQGQDSRKKTRTDSFCEANGNIRGSNCIFPFCACSCRRPATSSRSPCLCLNAGLHFNQQVIKVCIPTKWGICEKGGTYDGKVSEGL</sequence>
<dbReference type="GeneTree" id="ENSGT00390000002428"/>
<dbReference type="Pfam" id="PF06881">
    <property type="entry name" value="Elongin_A"/>
    <property type="match status" value="1"/>
</dbReference>
<feature type="compositionally biased region" description="Basic and acidic residues" evidence="5">
    <location>
        <begin position="677"/>
        <end position="690"/>
    </location>
</feature>
<dbReference type="SUPFAM" id="SSF47676">
    <property type="entry name" value="Conserved domain common to transcription factors TFIIS, elongin A, CRSP70"/>
    <property type="match status" value="1"/>
</dbReference>
<dbReference type="Pfam" id="PF08711">
    <property type="entry name" value="Med26"/>
    <property type="match status" value="1"/>
</dbReference>
<dbReference type="InterPro" id="IPR010684">
    <property type="entry name" value="RNA_pol_II_trans_fac_SIII_A"/>
</dbReference>
<feature type="region of interest" description="Disordered" evidence="5">
    <location>
        <begin position="655"/>
        <end position="720"/>
    </location>
</feature>
<evidence type="ECO:0000313" key="9">
    <source>
        <dbReference type="Proteomes" id="UP000694402"/>
    </source>
</evidence>
<dbReference type="InterPro" id="IPR003617">
    <property type="entry name" value="TFIIS/CRSP70_N_sub"/>
</dbReference>